<protein>
    <submittedName>
        <fullName evidence="2">Uncharacterized protein</fullName>
    </submittedName>
</protein>
<gene>
    <name evidence="2" type="ORF">B0A48_08677</name>
</gene>
<dbReference type="Proteomes" id="UP000192596">
    <property type="component" value="Unassembled WGS sequence"/>
</dbReference>
<keyword evidence="3" id="KW-1185">Reference proteome</keyword>
<sequence length="385" mass="43920">MSKDLQAIWREINDDLRDVCRGKCPQRSARTSDRQEELYRLGMAAVAGVRSNNNDIATKAMRDFHSLIKSTIQILHAGWPSITKYTLRSLLLKQGHIDNANVDKAIDVALCLWPGIDCTGTEYDKRKRWPDHDTAYDFVMTSRFDDPADGEVDDSIARFPPKFRAARLHDISGIHIEQTYYLDQHLRFNEDTRTLKLFMDFQWLHDMLERTSAEHSAKSSVVATQPSAPQPPAAASTAKSCTCMQQCRPIADAKGDQTTALAALYEETLRSLDVLFPAWDSQTMDFVATYEENGKPVPWFNLQDLGAQKQQSLRKFRYWRARFNELIIEFESPPKDLKRIWKDRRNPMAYWTFWLGLVIAASTLAFGLTSAVLGGLQLGRTPIPQ</sequence>
<organism evidence="2 3">
    <name type="scientific">Cryoendolithus antarcticus</name>
    <dbReference type="NCBI Taxonomy" id="1507870"/>
    <lineage>
        <taxon>Eukaryota</taxon>
        <taxon>Fungi</taxon>
        <taxon>Dikarya</taxon>
        <taxon>Ascomycota</taxon>
        <taxon>Pezizomycotina</taxon>
        <taxon>Dothideomycetes</taxon>
        <taxon>Dothideomycetidae</taxon>
        <taxon>Cladosporiales</taxon>
        <taxon>Cladosporiaceae</taxon>
        <taxon>Cryoendolithus</taxon>
    </lineage>
</organism>
<dbReference type="InParanoid" id="A0A1V8T439"/>
<evidence type="ECO:0000313" key="3">
    <source>
        <dbReference type="Proteomes" id="UP000192596"/>
    </source>
</evidence>
<dbReference type="AlphaFoldDB" id="A0A1V8T439"/>
<evidence type="ECO:0000256" key="1">
    <source>
        <dbReference type="SAM" id="Phobius"/>
    </source>
</evidence>
<evidence type="ECO:0000313" key="2">
    <source>
        <dbReference type="EMBL" id="OQO06089.1"/>
    </source>
</evidence>
<name>A0A1V8T439_9PEZI</name>
<accession>A0A1V8T439</accession>
<reference evidence="3" key="1">
    <citation type="submission" date="2017-03" db="EMBL/GenBank/DDBJ databases">
        <title>Genomes of endolithic fungi from Antarctica.</title>
        <authorList>
            <person name="Coleine C."/>
            <person name="Masonjones S."/>
            <person name="Stajich J.E."/>
        </authorList>
    </citation>
    <scope>NUCLEOTIDE SEQUENCE [LARGE SCALE GENOMIC DNA]</scope>
    <source>
        <strain evidence="3">CCFEE 5527</strain>
    </source>
</reference>
<keyword evidence="1" id="KW-1133">Transmembrane helix</keyword>
<feature type="transmembrane region" description="Helical" evidence="1">
    <location>
        <begin position="348"/>
        <end position="373"/>
    </location>
</feature>
<comment type="caution">
    <text evidence="2">The sequence shown here is derived from an EMBL/GenBank/DDBJ whole genome shotgun (WGS) entry which is preliminary data.</text>
</comment>
<dbReference type="EMBL" id="NAJO01000017">
    <property type="protein sequence ID" value="OQO06089.1"/>
    <property type="molecule type" value="Genomic_DNA"/>
</dbReference>
<dbReference type="OrthoDB" id="5428890at2759"/>
<proteinExistence type="predicted"/>
<keyword evidence="1" id="KW-0472">Membrane</keyword>
<keyword evidence="1" id="KW-0812">Transmembrane</keyword>